<dbReference type="HOGENOM" id="CLU_1565131_0_0_1"/>
<keyword evidence="2" id="KW-1185">Reference proteome</keyword>
<evidence type="ECO:0000313" key="2">
    <source>
        <dbReference type="Proteomes" id="UP000032180"/>
    </source>
</evidence>
<reference evidence="1 2" key="1">
    <citation type="submission" date="2012-08" db="EMBL/GenBank/DDBJ databases">
        <title>Oryza genome evolution.</title>
        <authorList>
            <person name="Wing R.A."/>
        </authorList>
    </citation>
    <scope>NUCLEOTIDE SEQUENCE</scope>
</reference>
<proteinExistence type="predicted"/>
<dbReference type="EnsemblPlants" id="LPERR03G19860.1">
    <property type="protein sequence ID" value="LPERR03G19860.1"/>
    <property type="gene ID" value="LPERR03G19860"/>
</dbReference>
<accession>A0A0D9VVS5</accession>
<reference evidence="2" key="2">
    <citation type="submission" date="2013-12" db="EMBL/GenBank/DDBJ databases">
        <authorList>
            <person name="Yu Y."/>
            <person name="Lee S."/>
            <person name="de Baynast K."/>
            <person name="Wissotski M."/>
            <person name="Liu L."/>
            <person name="Talag J."/>
            <person name="Goicoechea J."/>
            <person name="Angelova A."/>
            <person name="Jetty R."/>
            <person name="Kudrna D."/>
            <person name="Golser W."/>
            <person name="Rivera L."/>
            <person name="Zhang J."/>
            <person name="Wing R."/>
        </authorList>
    </citation>
    <scope>NUCLEOTIDE SEQUENCE</scope>
</reference>
<evidence type="ECO:0000313" key="1">
    <source>
        <dbReference type="EnsemblPlants" id="LPERR03G19860.1"/>
    </source>
</evidence>
<dbReference type="Proteomes" id="UP000032180">
    <property type="component" value="Chromosome 3"/>
</dbReference>
<reference evidence="1" key="3">
    <citation type="submission" date="2015-04" db="UniProtKB">
        <authorList>
            <consortium name="EnsemblPlants"/>
        </authorList>
    </citation>
    <scope>IDENTIFICATION</scope>
</reference>
<dbReference type="Gramene" id="LPERR03G19860.1">
    <property type="protein sequence ID" value="LPERR03G19860.1"/>
    <property type="gene ID" value="LPERR03G19860"/>
</dbReference>
<dbReference type="AlphaFoldDB" id="A0A0D9VVS5"/>
<dbReference type="STRING" id="77586.A0A0D9VVS5"/>
<organism evidence="1 2">
    <name type="scientific">Leersia perrieri</name>
    <dbReference type="NCBI Taxonomy" id="77586"/>
    <lineage>
        <taxon>Eukaryota</taxon>
        <taxon>Viridiplantae</taxon>
        <taxon>Streptophyta</taxon>
        <taxon>Embryophyta</taxon>
        <taxon>Tracheophyta</taxon>
        <taxon>Spermatophyta</taxon>
        <taxon>Magnoliopsida</taxon>
        <taxon>Liliopsida</taxon>
        <taxon>Poales</taxon>
        <taxon>Poaceae</taxon>
        <taxon>BOP clade</taxon>
        <taxon>Oryzoideae</taxon>
        <taxon>Oryzeae</taxon>
        <taxon>Oryzinae</taxon>
        <taxon>Leersia</taxon>
    </lineage>
</organism>
<sequence length="171" mass="19874">MVQSFTWSCSDKLPVTKGVVPSLDRVRKYAKGTDGHMLPTERLEYFSSNQWNSTQIRNYQDLNLPNAYFSATDRAMHRSYMEKFDTYNKREGYSLKDLMFNISDNTSAGGTCKRAEEGRAHPKKSIDEFHHERLHRSPCGNFIIDHLVSNRNHRNAHKGKMSRRQCAKDDL</sequence>
<name>A0A0D9VVS5_9ORYZ</name>
<protein>
    <submittedName>
        <fullName evidence="1">Uncharacterized protein</fullName>
    </submittedName>
</protein>